<organism evidence="1 2">
    <name type="scientific">Erwinia phage pEa_SNUABM_3</name>
    <dbReference type="NCBI Taxonomy" id="2869552"/>
    <lineage>
        <taxon>Viruses</taxon>
        <taxon>Duplodnaviria</taxon>
        <taxon>Heunggongvirae</taxon>
        <taxon>Uroviricota</taxon>
        <taxon>Caudoviricetes</taxon>
        <taxon>Alexandravirus</taxon>
        <taxon>Alexandravirus SNUABM3</taxon>
    </lineage>
</organism>
<name>A0AAE7XJ45_9CAUD</name>
<proteinExistence type="predicted"/>
<gene>
    <name evidence="1" type="ORF">pEaSNUABM3_00278</name>
</gene>
<sequence>MMPKIFTLKHSGADVIMPVILFELNKQMKAGAVVDLAEAYSLLNDTQAVYLTLASADNDAYYKQLEPTIRSLLAKYGLQWILIENDLSRYCERYAELKGFKRVDENVWSHATGEVEIDNYDRIMLRALLEECSATRFLESVDELVEEQAAVDEIDHKLDLIEDGKCSECGAERDPDVDDEYMCLSCRLAAEDEERAEETYDYHLVDPRMRVRFKTNDFEAAEKYAESHRECKVLYVGE</sequence>
<evidence type="ECO:0000313" key="2">
    <source>
        <dbReference type="Proteomes" id="UP000827787"/>
    </source>
</evidence>
<evidence type="ECO:0000313" key="1">
    <source>
        <dbReference type="EMBL" id="QZE56475.1"/>
    </source>
</evidence>
<dbReference type="Proteomes" id="UP000827787">
    <property type="component" value="Segment"/>
</dbReference>
<reference evidence="1 2" key="1">
    <citation type="submission" date="2021-06" db="EMBL/GenBank/DDBJ databases">
        <title>Complete genome sequence of Erwinia phage pEa_SNUABM_03.</title>
        <authorList>
            <person name="Kim S.G."/>
            <person name="Park S.C."/>
        </authorList>
    </citation>
    <scope>NUCLEOTIDE SEQUENCE [LARGE SCALE GENOMIC DNA]</scope>
</reference>
<dbReference type="EMBL" id="MZ443770">
    <property type="protein sequence ID" value="QZE56475.1"/>
    <property type="molecule type" value="Genomic_DNA"/>
</dbReference>
<protein>
    <submittedName>
        <fullName evidence="1">Uncharacterized protein</fullName>
    </submittedName>
</protein>
<accession>A0AAE7XJ45</accession>
<keyword evidence="2" id="KW-1185">Reference proteome</keyword>